<dbReference type="Proteomes" id="UP000321790">
    <property type="component" value="Unassembled WGS sequence"/>
</dbReference>
<dbReference type="CDD" id="cd00754">
    <property type="entry name" value="Ubl_MoaD"/>
    <property type="match status" value="1"/>
</dbReference>
<dbReference type="Pfam" id="PF02597">
    <property type="entry name" value="ThiS"/>
    <property type="match status" value="1"/>
</dbReference>
<dbReference type="EMBL" id="VOSC01000005">
    <property type="protein sequence ID" value="TXE15002.1"/>
    <property type="molecule type" value="Genomic_DNA"/>
</dbReference>
<keyword evidence="2" id="KW-1185">Reference proteome</keyword>
<accession>A0A5C7BAU3</accession>
<dbReference type="Gene3D" id="3.10.20.30">
    <property type="match status" value="1"/>
</dbReference>
<comment type="caution">
    <text evidence="1">The sequence shown here is derived from an EMBL/GenBank/DDBJ whole genome shotgun (WGS) entry which is preliminary data.</text>
</comment>
<evidence type="ECO:0000313" key="2">
    <source>
        <dbReference type="Proteomes" id="UP000321790"/>
    </source>
</evidence>
<organism evidence="1 2">
    <name type="scientific">Seonamhaeicola algicola</name>
    <dbReference type="NCBI Taxonomy" id="1719036"/>
    <lineage>
        <taxon>Bacteria</taxon>
        <taxon>Pseudomonadati</taxon>
        <taxon>Bacteroidota</taxon>
        <taxon>Flavobacteriia</taxon>
        <taxon>Flavobacteriales</taxon>
        <taxon>Flavobacteriaceae</taxon>
    </lineage>
</organism>
<evidence type="ECO:0000313" key="1">
    <source>
        <dbReference type="EMBL" id="TXE15002.1"/>
    </source>
</evidence>
<dbReference type="RefSeq" id="WP_147130371.1">
    <property type="nucleotide sequence ID" value="NZ_VOSC01000005.1"/>
</dbReference>
<reference evidence="2" key="1">
    <citation type="submission" date="2019-08" db="EMBL/GenBank/DDBJ databases">
        <title>Seonamhaeicola sediminis sp. nov., isolated from marine sediment.</title>
        <authorList>
            <person name="Cao W.R."/>
        </authorList>
    </citation>
    <scope>NUCLEOTIDE SEQUENCE [LARGE SCALE GENOMIC DNA]</scope>
    <source>
        <strain evidence="2">Gy8</strain>
    </source>
</reference>
<dbReference type="InterPro" id="IPR012675">
    <property type="entry name" value="Beta-grasp_dom_sf"/>
</dbReference>
<dbReference type="AlphaFoldDB" id="A0A5C7BAU3"/>
<gene>
    <name evidence="1" type="ORF">FUA26_00400</name>
</gene>
<dbReference type="InterPro" id="IPR003749">
    <property type="entry name" value="ThiS/MoaD-like"/>
</dbReference>
<protein>
    <submittedName>
        <fullName evidence="1">MoaD/ThiS family protein</fullName>
    </submittedName>
</protein>
<dbReference type="SUPFAM" id="SSF54285">
    <property type="entry name" value="MoaD/ThiS"/>
    <property type="match status" value="1"/>
</dbReference>
<dbReference type="InterPro" id="IPR016155">
    <property type="entry name" value="Mopterin_synth/thiamin_S_b"/>
</dbReference>
<name>A0A5C7BAU3_9FLAO</name>
<sequence length="77" mass="8557">MNIKVKYFGQIVDATNTNEELVNVNGEQISDLLETLNNKYSQLKNKDFKIAQNKELVSLDTKLNGSEIALLPPFSGG</sequence>
<dbReference type="OrthoDB" id="1191081at2"/>
<proteinExistence type="predicted"/>